<proteinExistence type="inferred from homology"/>
<dbReference type="HAMAP" id="MF_01366">
    <property type="entry name" value="Ribosomal_uL13"/>
    <property type="match status" value="1"/>
</dbReference>
<accession>A0A0G4KBF7</accession>
<dbReference type="PROSITE" id="PS00783">
    <property type="entry name" value="RIBOSOMAL_L13"/>
    <property type="match status" value="1"/>
</dbReference>
<evidence type="ECO:0000256" key="3">
    <source>
        <dbReference type="ARBA" id="ARBA00023274"/>
    </source>
</evidence>
<protein>
    <submittedName>
        <fullName evidence="5">Ribosomal protein L13</fullName>
    </submittedName>
</protein>
<dbReference type="EMBL" id="LN833431">
    <property type="protein sequence ID" value="CRF40177.1"/>
    <property type="molecule type" value="Genomic_DNA"/>
</dbReference>
<evidence type="ECO:0000313" key="6">
    <source>
        <dbReference type="Proteomes" id="UP000307987"/>
    </source>
</evidence>
<dbReference type="InterPro" id="IPR036899">
    <property type="entry name" value="Ribosomal_uL13_sf"/>
</dbReference>
<keyword evidence="2 4" id="KW-0689">Ribosomal protein</keyword>
<name>A0A0G4KBF7_9FLOR</name>
<gene>
    <name evidence="5" type="primary">rpl13</name>
</gene>
<organism evidence="5 6">
    <name type="scientific">Laurencia snackeyi</name>
    <dbReference type="NCBI Taxonomy" id="1858662"/>
    <lineage>
        <taxon>Eukaryota</taxon>
        <taxon>Rhodophyta</taxon>
        <taxon>Florideophyceae</taxon>
        <taxon>Rhodymeniophycidae</taxon>
        <taxon>Ceramiales</taxon>
        <taxon>Rhodomelaceae</taxon>
        <taxon>Laurencieae</taxon>
        <taxon>Laurencia</taxon>
    </lineage>
</organism>
<evidence type="ECO:0000256" key="1">
    <source>
        <dbReference type="ARBA" id="ARBA00006227"/>
    </source>
</evidence>
<comment type="similarity">
    <text evidence="1 4">Belongs to the universal ribosomal protein uL13 family.</text>
</comment>
<evidence type="ECO:0000313" key="5">
    <source>
        <dbReference type="EMBL" id="CRF40177.1"/>
    </source>
</evidence>
<dbReference type="Gene3D" id="3.90.1180.10">
    <property type="entry name" value="Ribosomal protein L13"/>
    <property type="match status" value="1"/>
</dbReference>
<dbReference type="GO" id="GO:0003729">
    <property type="term" value="F:mRNA binding"/>
    <property type="evidence" value="ECO:0007669"/>
    <property type="project" value="TreeGrafter"/>
</dbReference>
<dbReference type="NCBIfam" id="TIGR01066">
    <property type="entry name" value="rplM_bact"/>
    <property type="match status" value="1"/>
</dbReference>
<geneLocation type="plastid" evidence="5"/>
<dbReference type="GO" id="GO:0022625">
    <property type="term" value="C:cytosolic large ribosomal subunit"/>
    <property type="evidence" value="ECO:0007669"/>
    <property type="project" value="TreeGrafter"/>
</dbReference>
<dbReference type="PANTHER" id="PTHR11545:SF2">
    <property type="entry name" value="LARGE RIBOSOMAL SUBUNIT PROTEIN UL13M"/>
    <property type="match status" value="1"/>
</dbReference>
<dbReference type="AlphaFoldDB" id="A0A0G4KBF7"/>
<dbReference type="Proteomes" id="UP000307987">
    <property type="component" value="Plastid JFC0032_plastid"/>
</dbReference>
<evidence type="ECO:0000256" key="4">
    <source>
        <dbReference type="RuleBase" id="RU003877"/>
    </source>
</evidence>
<dbReference type="CDD" id="cd00392">
    <property type="entry name" value="Ribosomal_L13"/>
    <property type="match status" value="1"/>
</dbReference>
<dbReference type="InterPro" id="IPR005822">
    <property type="entry name" value="Ribosomal_uL13"/>
</dbReference>
<keyword evidence="3 4" id="KW-0687">Ribonucleoprotein</keyword>
<dbReference type="GO" id="GO:0017148">
    <property type="term" value="P:negative regulation of translation"/>
    <property type="evidence" value="ECO:0007669"/>
    <property type="project" value="TreeGrafter"/>
</dbReference>
<dbReference type="InterPro" id="IPR005823">
    <property type="entry name" value="Ribosomal_uL13_bac-type"/>
</dbReference>
<evidence type="ECO:0000256" key="2">
    <source>
        <dbReference type="ARBA" id="ARBA00022980"/>
    </source>
</evidence>
<dbReference type="Pfam" id="PF00572">
    <property type="entry name" value="Ribosomal_L13"/>
    <property type="match status" value="1"/>
</dbReference>
<dbReference type="PIRSF" id="PIRSF002181">
    <property type="entry name" value="Ribosomal_L13"/>
    <property type="match status" value="1"/>
</dbReference>
<dbReference type="InterPro" id="IPR023563">
    <property type="entry name" value="Ribosomal_uL13_CS"/>
</dbReference>
<keyword evidence="5" id="KW-0934">Plastid</keyword>
<sequence length="152" mass="17650">MKQHNKIININKTFTKEIDDDLTWYLVDAKEKNLGRLSSKIAQLLMGKDIKEYSPFQASNKQIIIINSKYINVTGKKDKQKTYKRHSGRPGGLKTENFNKLKTRIPNRIIEHAIKGMLPKNNLGRKLFKKLKIYSDNQHPHAAQQPIELNIK</sequence>
<dbReference type="SUPFAM" id="SSF52161">
    <property type="entry name" value="Ribosomal protein L13"/>
    <property type="match status" value="1"/>
</dbReference>
<dbReference type="GO" id="GO:0003735">
    <property type="term" value="F:structural constituent of ribosome"/>
    <property type="evidence" value="ECO:0007669"/>
    <property type="project" value="InterPro"/>
</dbReference>
<dbReference type="GO" id="GO:0006412">
    <property type="term" value="P:translation"/>
    <property type="evidence" value="ECO:0007669"/>
    <property type="project" value="InterPro"/>
</dbReference>
<dbReference type="PANTHER" id="PTHR11545">
    <property type="entry name" value="RIBOSOMAL PROTEIN L13"/>
    <property type="match status" value="1"/>
</dbReference>
<reference evidence="6" key="1">
    <citation type="journal article" date="2017" name="BMC Genomics">
        <title>Complete chloroplast genome of Gracilaria firma (Gracilariaceae, Rhodophyta), with discussion on the use of chloroplast phylogenomics in the subclass Rhodymeniophycidae.</title>
        <authorList>
            <person name="Ng P.K."/>
            <person name="Lin S.M."/>
            <person name="Lim P.E."/>
            <person name="Liu L.C."/>
            <person name="Chen C.M."/>
            <person name="Pai T.W."/>
        </authorList>
    </citation>
    <scope>NUCLEOTIDE SEQUENCE [LARGE SCALE GENOMIC DNA]</scope>
</reference>